<dbReference type="NCBIfam" id="NF041815">
    <property type="entry name" value="Avs4"/>
    <property type="match status" value="1"/>
</dbReference>
<proteinExistence type="predicted"/>
<dbReference type="InterPro" id="IPR027417">
    <property type="entry name" value="P-loop_NTPase"/>
</dbReference>
<reference evidence="1 2" key="1">
    <citation type="submission" date="2019-09" db="EMBL/GenBank/DDBJ databases">
        <authorList>
            <person name="Khan S.A."/>
            <person name="Jeon C.O."/>
            <person name="Chun B.H."/>
            <person name="Jeong S.E."/>
        </authorList>
    </citation>
    <scope>NUCLEOTIDE SEQUENCE [LARGE SCALE GENOMIC DNA]</scope>
    <source>
        <strain evidence="1 2">KCTC 42508</strain>
    </source>
</reference>
<protein>
    <submittedName>
        <fullName evidence="1">ATP-binding protein</fullName>
    </submittedName>
</protein>
<dbReference type="Proteomes" id="UP000323188">
    <property type="component" value="Unassembled WGS sequence"/>
</dbReference>
<dbReference type="EMBL" id="VUOE01000001">
    <property type="protein sequence ID" value="KAA2218511.1"/>
    <property type="molecule type" value="Genomic_DNA"/>
</dbReference>
<dbReference type="Gene3D" id="3.40.50.300">
    <property type="entry name" value="P-loop containing nucleotide triphosphate hydrolases"/>
    <property type="match status" value="1"/>
</dbReference>
<keyword evidence="1" id="KW-0547">Nucleotide-binding</keyword>
<organism evidence="1 2">
    <name type="scientific">Maribacter flavus</name>
    <dbReference type="NCBI Taxonomy" id="1658664"/>
    <lineage>
        <taxon>Bacteria</taxon>
        <taxon>Pseudomonadati</taxon>
        <taxon>Bacteroidota</taxon>
        <taxon>Flavobacteriia</taxon>
        <taxon>Flavobacteriales</taxon>
        <taxon>Flavobacteriaceae</taxon>
        <taxon>Maribacter</taxon>
    </lineage>
</organism>
<evidence type="ECO:0000313" key="2">
    <source>
        <dbReference type="Proteomes" id="UP000323188"/>
    </source>
</evidence>
<dbReference type="GO" id="GO:0005524">
    <property type="term" value="F:ATP binding"/>
    <property type="evidence" value="ECO:0007669"/>
    <property type="project" value="UniProtKB-KW"/>
</dbReference>
<comment type="caution">
    <text evidence="1">The sequence shown here is derived from an EMBL/GenBank/DDBJ whole genome shotgun (WGS) entry which is preliminary data.</text>
</comment>
<name>A0A5B2TVI1_9FLAO</name>
<keyword evidence="1" id="KW-0067">ATP-binding</keyword>
<evidence type="ECO:0000313" key="1">
    <source>
        <dbReference type="EMBL" id="KAA2218511.1"/>
    </source>
</evidence>
<accession>A0A5B2TVI1</accession>
<dbReference type="RefSeq" id="WP_154917081.1">
    <property type="nucleotide sequence ID" value="NZ_VUOE01000001.1"/>
</dbReference>
<gene>
    <name evidence="1" type="ORF">F0361_02500</name>
</gene>
<dbReference type="SUPFAM" id="SSF52540">
    <property type="entry name" value="P-loop containing nucleoside triphosphate hydrolases"/>
    <property type="match status" value="1"/>
</dbReference>
<sequence>MIDINWNNFKAKFNGKETSTFENLSYQLFCSEFEINEGIFKFKNQTGIETEPITKGDDIIGFQSKFYDTKLSDNTSDLIDSVKKTKRENPDITKIHFYLNQEFSESSKKGVKSPSYKLNVEAVAKELNITLEWKVPSHFERQLALPKNDYLAHYFFGLDNNIIDFLNNVNEHTNRLLIPIQQYIEFNKQRIRIDRSDIVDKIENKTDDKGIVIVNGNGGCGKTAIVKELHIKCKDLTPFYVFKATEFNINNLQSFFGQYGNFTIKDFIDAHEGEKKKVIVIDSAEKISDLENQEPFKEFISAFIDNSWNLLFTTRSSYLDDLRFQFIEVFRLTFEQIDIDNLNESELVQLSSQFNFNLPSNSRLKKLIENPFYLNEYLKNYDNLSSSINYSQFKNILWSKKIQNSAYRKNNFHLDREECFLSLVKKRSSSGSFFVKPDDCLNQVLAALQTDEVIGYDDLNGGYFITHDIYEEWGLNLLIDRAYSASKDHTSFLSNIGTSLPIRRAFRNWLSDKLIDKIDDIQTLIEEIFLDDSLESFWKDELLVSILLSEYSNEFFNQFESLIIENDFSNLKRIVFLLRIGCKEVNTKTLGLLGLPKNLDYVFTKPKGTGWECAIRLIKDNLAFIKIEDLPFIIPLLEEWNSDFKQGETTKEVSQIALNFYNKVQADDGYHNDFEEKLVKIICNGASEVKDELANIFDEVLDKNWTRHGDPYYELCSAILEPKLVAIHVINTIPEHVLKLADKFWFNSKEIDDSPYYHSMEVEQYYSIDTSAKSEYFPASSYQTPIYWLLQCSLKSTVDFILNFTNKTIDNYAKSGFDKGLEQIDLVLNNGEKHTQFISSSLWGIYRGSGSPVTPYLLQSIHMALEKFFLETTKMSKSENIENWLIYLIKMSKSASITAVVTSVVLAFPERFFNVAKILFSSHRLFSYDKMRSTSEYQLKSLYSIGYDTSIQGQSFRNERIKTCDDSHRKDSLEELALKYQYFGSGTEEEFKKRQNTIWSIIDKFYQSLPKKKNDETDENKTIRLLLARIDRRKMKPTVERQGDNLLVSFNPQIDEDLKQHSIEATKEGVDSMKYSPLKLWSMQKLNDSKEYGDYEQYEKKPKQVLKETKEIIEHLKNAHNYSFHLFNASIPSYSCSTLIKHYANDLTKKEKVFCRETILMYATAPLRQNYEYQISDGVEVSVSVLPYLIDLFPKDADELSFIMLLVLFDTHPLGHYKRLCDYSIEAITSTLWDVSPDNAKKILLCFLKFKPLFNLLKFEEITLEESNDTVKRRRMVRQAQLIKEFTDEYENQIEAHLKSNIIIENVEIQKYPLEDLDTIFQLIPVKTNDKYLLSLISKILPVFAKKLLADRRDRKLAKQRDRSEDIDFALRRRIFKKYSYFILYRDLNSVDEYVKPFIDEYVNTDEMASFLEQILSTEDRINQYDQFWKVWRNFRQKIVDSSNGRNYYFNKIVHNYLLAWPHWREDAKNWRSLKNKEKQFFKDIVNDIGHHPSVFDSIAQFLNQIGSEFLSDGISWITELVIKNQNNQLKKNTIYYTEVLVRKYIYFNRTKVKQNIRTKNQILIILNFLITKSSVNAYLLREDIL</sequence>